<keyword evidence="4" id="KW-1185">Reference proteome</keyword>
<feature type="signal peptide" evidence="2">
    <location>
        <begin position="1"/>
        <end position="21"/>
    </location>
</feature>
<keyword evidence="1" id="KW-0175">Coiled coil</keyword>
<reference evidence="3" key="2">
    <citation type="submission" date="2020-09" db="EMBL/GenBank/DDBJ databases">
        <authorList>
            <person name="Sun Q."/>
            <person name="Kim S."/>
        </authorList>
    </citation>
    <scope>NUCLEOTIDE SEQUENCE</scope>
    <source>
        <strain evidence="3">KCTC 22169</strain>
    </source>
</reference>
<accession>A0A918N6H3</accession>
<dbReference type="Pfam" id="PF10973">
    <property type="entry name" value="DUF2799"/>
    <property type="match status" value="1"/>
</dbReference>
<dbReference type="RefSeq" id="WP_189607527.1">
    <property type="nucleotide sequence ID" value="NZ_BMXR01000002.1"/>
</dbReference>
<dbReference type="Proteomes" id="UP000626148">
    <property type="component" value="Unassembled WGS sequence"/>
</dbReference>
<dbReference type="PROSITE" id="PS51257">
    <property type="entry name" value="PROKAR_LIPOPROTEIN"/>
    <property type="match status" value="1"/>
</dbReference>
<organism evidence="3 4">
    <name type="scientific">Saccharospirillum salsuginis</name>
    <dbReference type="NCBI Taxonomy" id="418750"/>
    <lineage>
        <taxon>Bacteria</taxon>
        <taxon>Pseudomonadati</taxon>
        <taxon>Pseudomonadota</taxon>
        <taxon>Gammaproteobacteria</taxon>
        <taxon>Oceanospirillales</taxon>
        <taxon>Saccharospirillaceae</taxon>
        <taxon>Saccharospirillum</taxon>
    </lineage>
</organism>
<feature type="chain" id="PRO_5037158168" description="DUF2799 domain-containing protein" evidence="2">
    <location>
        <begin position="22"/>
        <end position="206"/>
    </location>
</feature>
<evidence type="ECO:0000313" key="3">
    <source>
        <dbReference type="EMBL" id="GGX46131.1"/>
    </source>
</evidence>
<feature type="coiled-coil region" evidence="1">
    <location>
        <begin position="161"/>
        <end position="202"/>
    </location>
</feature>
<evidence type="ECO:0000313" key="4">
    <source>
        <dbReference type="Proteomes" id="UP000626148"/>
    </source>
</evidence>
<proteinExistence type="predicted"/>
<dbReference type="EMBL" id="BMXR01000002">
    <property type="protein sequence ID" value="GGX46131.1"/>
    <property type="molecule type" value="Genomic_DNA"/>
</dbReference>
<name>A0A918N6H3_9GAMM</name>
<dbReference type="AlphaFoldDB" id="A0A918N6H3"/>
<reference evidence="3" key="1">
    <citation type="journal article" date="2014" name="Int. J. Syst. Evol. Microbiol.">
        <title>Complete genome sequence of Corynebacterium casei LMG S-19264T (=DSM 44701T), isolated from a smear-ripened cheese.</title>
        <authorList>
            <consortium name="US DOE Joint Genome Institute (JGI-PGF)"/>
            <person name="Walter F."/>
            <person name="Albersmeier A."/>
            <person name="Kalinowski J."/>
            <person name="Ruckert C."/>
        </authorList>
    </citation>
    <scope>NUCLEOTIDE SEQUENCE</scope>
    <source>
        <strain evidence="3">KCTC 22169</strain>
    </source>
</reference>
<evidence type="ECO:0000256" key="1">
    <source>
        <dbReference type="SAM" id="Coils"/>
    </source>
</evidence>
<dbReference type="InterPro" id="IPR021242">
    <property type="entry name" value="DUF2799"/>
</dbReference>
<evidence type="ECO:0008006" key="5">
    <source>
        <dbReference type="Google" id="ProtNLM"/>
    </source>
</evidence>
<protein>
    <recommendedName>
        <fullName evidence="5">DUF2799 domain-containing protein</fullName>
    </recommendedName>
</protein>
<evidence type="ECO:0000256" key="2">
    <source>
        <dbReference type="SAM" id="SignalP"/>
    </source>
</evidence>
<keyword evidence="2" id="KW-0732">Signal</keyword>
<gene>
    <name evidence="3" type="ORF">GCM10007392_11480</name>
</gene>
<comment type="caution">
    <text evidence="3">The sequence shown here is derived from an EMBL/GenBank/DDBJ whole genome shotgun (WGS) entry which is preliminary data.</text>
</comment>
<sequence length="206" mass="23223">MKKLGALLLASLVLLSGCATLSKDECITADWYSIGYEDGANGYPSTRIASHREACAKHGVTPDLRAYQDGHDEGLLGFCTERNGFNRALGGYQYNGICPPSLEPEFLDGYEAGRQIYTVRSEISSLESEQRSNESEIDRIDEVLIEKEAALFATGTPEDQRRVIYEEIAQLKERKGELTQRNQELIRKLAEAQARLRVLEERYSYY</sequence>